<gene>
    <name evidence="12" type="ORF">M569_11064</name>
</gene>
<evidence type="ECO:0000256" key="3">
    <source>
        <dbReference type="ARBA" id="ARBA00022771"/>
    </source>
</evidence>
<sequence length="209" mass="23575">RFKRKRIAQNLESEGNIAAGIHDTKKALYQCNYCDKDISGKIRIKCVVCADFDLCIECFSIGAEVNPHESIHPYRVMDNLAFPFICPDWNADEEMLLLEGIEMYGLGNWNEVAEHVGTKSRSQCIYHYDKYYMNSPRFPLPDMSQLMGKSRDDLLAVAVEESETEKGAVASHEFDIKVEAEFAPKIEYMAKIEKNEAGRSSSSKSPGSG</sequence>
<keyword evidence="3 7" id="KW-0863">Zinc-finger</keyword>
<feature type="domain" description="SANT" evidence="10">
    <location>
        <begin position="85"/>
        <end position="136"/>
    </location>
</feature>
<evidence type="ECO:0000259" key="8">
    <source>
        <dbReference type="PROSITE" id="PS50090"/>
    </source>
</evidence>
<name>S8CGK8_9LAMI</name>
<dbReference type="SMART" id="SM00717">
    <property type="entry name" value="SANT"/>
    <property type="match status" value="1"/>
</dbReference>
<comment type="caution">
    <text evidence="12">The sequence shown here is derived from an EMBL/GenBank/DDBJ whole genome shotgun (WGS) entry which is preliminary data.</text>
</comment>
<dbReference type="AlphaFoldDB" id="S8CGK8"/>
<dbReference type="PROSITE" id="PS50135">
    <property type="entry name" value="ZF_ZZ_2"/>
    <property type="match status" value="1"/>
</dbReference>
<dbReference type="InterPro" id="IPR001005">
    <property type="entry name" value="SANT/Myb"/>
</dbReference>
<evidence type="ECO:0000313" key="13">
    <source>
        <dbReference type="Proteomes" id="UP000015453"/>
    </source>
</evidence>
<dbReference type="CDD" id="cd02335">
    <property type="entry name" value="ZZ_ADA2"/>
    <property type="match status" value="1"/>
</dbReference>
<dbReference type="EMBL" id="AUSU01005292">
    <property type="protein sequence ID" value="EPS63721.1"/>
    <property type="molecule type" value="Genomic_DNA"/>
</dbReference>
<dbReference type="Gene3D" id="1.10.10.60">
    <property type="entry name" value="Homeodomain-like"/>
    <property type="match status" value="1"/>
</dbReference>
<dbReference type="GO" id="GO:0006338">
    <property type="term" value="P:chromatin remodeling"/>
    <property type="evidence" value="ECO:0007669"/>
    <property type="project" value="TreeGrafter"/>
</dbReference>
<feature type="non-terminal residue" evidence="12">
    <location>
        <position position="1"/>
    </location>
</feature>
<keyword evidence="4" id="KW-0862">Zinc</keyword>
<comment type="subcellular location">
    <subcellularLocation>
        <location evidence="1">Nucleus</location>
    </subcellularLocation>
</comment>
<dbReference type="PROSITE" id="PS51293">
    <property type="entry name" value="SANT"/>
    <property type="match status" value="1"/>
</dbReference>
<proteinExistence type="predicted"/>
<feature type="non-terminal residue" evidence="12">
    <location>
        <position position="209"/>
    </location>
</feature>
<evidence type="ECO:0000313" key="12">
    <source>
        <dbReference type="EMBL" id="EPS63721.1"/>
    </source>
</evidence>
<keyword evidence="2" id="KW-0479">Metal-binding</keyword>
<evidence type="ECO:0000259" key="11">
    <source>
        <dbReference type="PROSITE" id="PS51294"/>
    </source>
</evidence>
<evidence type="ECO:0000256" key="1">
    <source>
        <dbReference type="ARBA" id="ARBA00004123"/>
    </source>
</evidence>
<keyword evidence="5" id="KW-0238">DNA-binding</keyword>
<evidence type="ECO:0000259" key="9">
    <source>
        <dbReference type="PROSITE" id="PS50135"/>
    </source>
</evidence>
<feature type="domain" description="ZZ-type" evidence="9">
    <location>
        <begin position="26"/>
        <end position="82"/>
    </location>
</feature>
<reference evidence="12 13" key="1">
    <citation type="journal article" date="2013" name="BMC Genomics">
        <title>The miniature genome of a carnivorous plant Genlisea aurea contains a low number of genes and short non-coding sequences.</title>
        <authorList>
            <person name="Leushkin E.V."/>
            <person name="Sutormin R.A."/>
            <person name="Nabieva E.R."/>
            <person name="Penin A.A."/>
            <person name="Kondrashov A.S."/>
            <person name="Logacheva M.D."/>
        </authorList>
    </citation>
    <scope>NUCLEOTIDE SEQUENCE [LARGE SCALE GENOMIC DNA]</scope>
</reference>
<keyword evidence="6" id="KW-0539">Nucleus</keyword>
<dbReference type="FunFam" id="3.30.60.90:FF:000013">
    <property type="entry name" value="Transcriptional adapter"/>
    <property type="match status" value="1"/>
</dbReference>
<dbReference type="GO" id="GO:0003713">
    <property type="term" value="F:transcription coactivator activity"/>
    <property type="evidence" value="ECO:0007669"/>
    <property type="project" value="TreeGrafter"/>
</dbReference>
<dbReference type="FunFam" id="1.10.10.60:FF:000115">
    <property type="entry name" value="Transcriptional adapter 2"/>
    <property type="match status" value="1"/>
</dbReference>
<dbReference type="GO" id="GO:0006357">
    <property type="term" value="P:regulation of transcription by RNA polymerase II"/>
    <property type="evidence" value="ECO:0007669"/>
    <property type="project" value="TreeGrafter"/>
</dbReference>
<protein>
    <submittedName>
        <fullName evidence="12">Uncharacterized protein</fullName>
    </submittedName>
</protein>
<dbReference type="PANTHER" id="PTHR12374">
    <property type="entry name" value="TRANSCRIPTIONAL ADAPTOR 2 ADA2 -RELATED"/>
    <property type="match status" value="1"/>
</dbReference>
<dbReference type="Pfam" id="PF25299">
    <property type="entry name" value="ZZ_ADA2"/>
    <property type="match status" value="1"/>
</dbReference>
<dbReference type="Proteomes" id="UP000015453">
    <property type="component" value="Unassembled WGS sequence"/>
</dbReference>
<dbReference type="Gene3D" id="3.30.60.90">
    <property type="match status" value="1"/>
</dbReference>
<evidence type="ECO:0000256" key="7">
    <source>
        <dbReference type="PROSITE-ProRule" id="PRU00228"/>
    </source>
</evidence>
<dbReference type="PROSITE" id="PS51294">
    <property type="entry name" value="HTH_MYB"/>
    <property type="match status" value="1"/>
</dbReference>
<feature type="domain" description="HTH myb-type" evidence="11">
    <location>
        <begin position="89"/>
        <end position="136"/>
    </location>
</feature>
<evidence type="ECO:0000256" key="4">
    <source>
        <dbReference type="ARBA" id="ARBA00022833"/>
    </source>
</evidence>
<dbReference type="InterPro" id="IPR043145">
    <property type="entry name" value="Znf_ZZ_sf"/>
</dbReference>
<evidence type="ECO:0000256" key="2">
    <source>
        <dbReference type="ARBA" id="ARBA00022723"/>
    </source>
</evidence>
<dbReference type="GO" id="GO:0003682">
    <property type="term" value="F:chromatin binding"/>
    <property type="evidence" value="ECO:0007669"/>
    <property type="project" value="TreeGrafter"/>
</dbReference>
<dbReference type="SUPFAM" id="SSF46689">
    <property type="entry name" value="Homeodomain-like"/>
    <property type="match status" value="1"/>
</dbReference>
<dbReference type="PROSITE" id="PS50090">
    <property type="entry name" value="MYB_LIKE"/>
    <property type="match status" value="1"/>
</dbReference>
<dbReference type="GO" id="GO:0008270">
    <property type="term" value="F:zinc ion binding"/>
    <property type="evidence" value="ECO:0007669"/>
    <property type="project" value="UniProtKB-KW"/>
</dbReference>
<dbReference type="CDD" id="cd00167">
    <property type="entry name" value="SANT"/>
    <property type="match status" value="1"/>
</dbReference>
<dbReference type="InterPro" id="IPR009057">
    <property type="entry name" value="Homeodomain-like_sf"/>
</dbReference>
<evidence type="ECO:0000256" key="6">
    <source>
        <dbReference type="ARBA" id="ARBA00023242"/>
    </source>
</evidence>
<dbReference type="InterPro" id="IPR041983">
    <property type="entry name" value="ADA2-like_ZZ"/>
</dbReference>
<dbReference type="OrthoDB" id="270417at2759"/>
<dbReference type="SUPFAM" id="SSF57850">
    <property type="entry name" value="RING/U-box"/>
    <property type="match status" value="1"/>
</dbReference>
<dbReference type="InterPro" id="IPR000433">
    <property type="entry name" value="Znf_ZZ"/>
</dbReference>
<dbReference type="GO" id="GO:0005634">
    <property type="term" value="C:nucleus"/>
    <property type="evidence" value="ECO:0007669"/>
    <property type="project" value="UniProtKB-SubCell"/>
</dbReference>
<dbReference type="PROSITE" id="PS01357">
    <property type="entry name" value="ZF_ZZ_1"/>
    <property type="match status" value="1"/>
</dbReference>
<keyword evidence="13" id="KW-1185">Reference proteome</keyword>
<organism evidence="12 13">
    <name type="scientific">Genlisea aurea</name>
    <dbReference type="NCBI Taxonomy" id="192259"/>
    <lineage>
        <taxon>Eukaryota</taxon>
        <taxon>Viridiplantae</taxon>
        <taxon>Streptophyta</taxon>
        <taxon>Embryophyta</taxon>
        <taxon>Tracheophyta</taxon>
        <taxon>Spermatophyta</taxon>
        <taxon>Magnoliopsida</taxon>
        <taxon>eudicotyledons</taxon>
        <taxon>Gunneridae</taxon>
        <taxon>Pentapetalae</taxon>
        <taxon>asterids</taxon>
        <taxon>lamiids</taxon>
        <taxon>Lamiales</taxon>
        <taxon>Lentibulariaceae</taxon>
        <taxon>Genlisea</taxon>
    </lineage>
</organism>
<evidence type="ECO:0000256" key="5">
    <source>
        <dbReference type="ARBA" id="ARBA00023125"/>
    </source>
</evidence>
<dbReference type="SMART" id="SM00291">
    <property type="entry name" value="ZnF_ZZ"/>
    <property type="match status" value="1"/>
</dbReference>
<dbReference type="InterPro" id="IPR017884">
    <property type="entry name" value="SANT_dom"/>
</dbReference>
<feature type="domain" description="Myb-like" evidence="8">
    <location>
        <begin position="89"/>
        <end position="132"/>
    </location>
</feature>
<dbReference type="InterPro" id="IPR017930">
    <property type="entry name" value="Myb_dom"/>
</dbReference>
<accession>S8CGK8</accession>
<dbReference type="Pfam" id="PF00249">
    <property type="entry name" value="Myb_DNA-binding"/>
    <property type="match status" value="1"/>
</dbReference>
<dbReference type="GO" id="GO:0003677">
    <property type="term" value="F:DNA binding"/>
    <property type="evidence" value="ECO:0007669"/>
    <property type="project" value="UniProtKB-KW"/>
</dbReference>
<evidence type="ECO:0000259" key="10">
    <source>
        <dbReference type="PROSITE" id="PS51293"/>
    </source>
</evidence>
<dbReference type="PANTHER" id="PTHR12374:SF20">
    <property type="entry name" value="TRANSCRIPTIONAL ADAPTER 2-ALPHA"/>
    <property type="match status" value="1"/>
</dbReference>